<proteinExistence type="predicted"/>
<name>A0A1I7U1Y9_9PELO</name>
<dbReference type="AlphaFoldDB" id="A0A1I7U1Y9"/>
<protein>
    <submittedName>
        <fullName evidence="4">ER membrane protein complex subunit 10</fullName>
    </submittedName>
</protein>
<dbReference type="WBParaSite" id="Csp11.Scaffold629.g14034.t2">
    <property type="protein sequence ID" value="Csp11.Scaffold629.g14034.t2"/>
    <property type="gene ID" value="Csp11.Scaffold629.g14034"/>
</dbReference>
<keyword evidence="1" id="KW-0812">Transmembrane</keyword>
<evidence type="ECO:0000256" key="2">
    <source>
        <dbReference type="SAM" id="SignalP"/>
    </source>
</evidence>
<evidence type="ECO:0000313" key="3">
    <source>
        <dbReference type="Proteomes" id="UP000095282"/>
    </source>
</evidence>
<evidence type="ECO:0000313" key="4">
    <source>
        <dbReference type="WBParaSite" id="Csp11.Scaffold629.g14034.t2"/>
    </source>
</evidence>
<feature type="transmembrane region" description="Helical" evidence="1">
    <location>
        <begin position="230"/>
        <end position="249"/>
    </location>
</feature>
<reference evidence="4" key="1">
    <citation type="submission" date="2016-11" db="UniProtKB">
        <authorList>
            <consortium name="WormBaseParasite"/>
        </authorList>
    </citation>
    <scope>IDENTIFICATION</scope>
</reference>
<sequence length="263" mass="29995">MMLSYHWPAIVFLCGFFTGYKYHSYKCPCIENTMEQPTDEATSDFSNASTSEQVSEIAVSSIKSDSTLPPVRIVLLSGDWNLCLSADQDILTRYLMKAAFFEELITFTIHDRKVGMFFEVAHKQPYRSHFKDFQGYLDTLTNALDGPYTSLTMAHHSNDTVGLLIHENSLSSVECQEDDIRNMTPSNGKIDEELARRFSSKHRIKKIQLETYNSCFEYSYKSTLSPHSNLVNIVYTCFLFFVVFILVVVQISSPAGKLEETAY</sequence>
<dbReference type="Proteomes" id="UP000095282">
    <property type="component" value="Unplaced"/>
</dbReference>
<feature type="signal peptide" evidence="2">
    <location>
        <begin position="1"/>
        <end position="19"/>
    </location>
</feature>
<organism evidence="3 4">
    <name type="scientific">Caenorhabditis tropicalis</name>
    <dbReference type="NCBI Taxonomy" id="1561998"/>
    <lineage>
        <taxon>Eukaryota</taxon>
        <taxon>Metazoa</taxon>
        <taxon>Ecdysozoa</taxon>
        <taxon>Nematoda</taxon>
        <taxon>Chromadorea</taxon>
        <taxon>Rhabditida</taxon>
        <taxon>Rhabditina</taxon>
        <taxon>Rhabditomorpha</taxon>
        <taxon>Rhabditoidea</taxon>
        <taxon>Rhabditidae</taxon>
        <taxon>Peloderinae</taxon>
        <taxon>Caenorhabditis</taxon>
    </lineage>
</organism>
<feature type="chain" id="PRO_5009308310" evidence="2">
    <location>
        <begin position="20"/>
        <end position="263"/>
    </location>
</feature>
<keyword evidence="1" id="KW-1133">Transmembrane helix</keyword>
<evidence type="ECO:0000256" key="1">
    <source>
        <dbReference type="SAM" id="Phobius"/>
    </source>
</evidence>
<keyword evidence="1" id="KW-0472">Membrane</keyword>
<accession>A0A1I7U1Y9</accession>
<keyword evidence="2" id="KW-0732">Signal</keyword>
<keyword evidence="3" id="KW-1185">Reference proteome</keyword>